<organism evidence="3 4">
    <name type="scientific">Candidatus Taylorbacteria bacterium RIFCSPHIGHO2_02_49_25</name>
    <dbReference type="NCBI Taxonomy" id="1802305"/>
    <lineage>
        <taxon>Bacteria</taxon>
        <taxon>Candidatus Tayloriibacteriota</taxon>
    </lineage>
</organism>
<evidence type="ECO:0000259" key="2">
    <source>
        <dbReference type="Pfam" id="PF18920"/>
    </source>
</evidence>
<accession>A0A1G2MDA3</accession>
<feature type="transmembrane region" description="Helical" evidence="1">
    <location>
        <begin position="58"/>
        <end position="80"/>
    </location>
</feature>
<dbReference type="Pfam" id="PF18920">
    <property type="entry name" value="DUF5671"/>
    <property type="match status" value="1"/>
</dbReference>
<keyword evidence="1" id="KW-1133">Transmembrane helix</keyword>
<feature type="domain" description="DUF5671" evidence="2">
    <location>
        <begin position="15"/>
        <end position="146"/>
    </location>
</feature>
<feature type="transmembrane region" description="Helical" evidence="1">
    <location>
        <begin position="100"/>
        <end position="119"/>
    </location>
</feature>
<dbReference type="Proteomes" id="UP000176493">
    <property type="component" value="Unassembled WGS sequence"/>
</dbReference>
<protein>
    <recommendedName>
        <fullName evidence="2">DUF5671 domain-containing protein</fullName>
    </recommendedName>
</protein>
<feature type="transmembrane region" description="Helical" evidence="1">
    <location>
        <begin position="131"/>
        <end position="151"/>
    </location>
</feature>
<dbReference type="EMBL" id="MHRJ01000037">
    <property type="protein sequence ID" value="OHA21896.1"/>
    <property type="molecule type" value="Genomic_DNA"/>
</dbReference>
<evidence type="ECO:0000313" key="4">
    <source>
        <dbReference type="Proteomes" id="UP000176493"/>
    </source>
</evidence>
<name>A0A1G2MDA3_9BACT</name>
<keyword evidence="1" id="KW-0472">Membrane</keyword>
<gene>
    <name evidence="3" type="ORF">A2W52_03270</name>
</gene>
<keyword evidence="1" id="KW-0812">Transmembrane</keyword>
<dbReference type="AlphaFoldDB" id="A0A1G2MDA3"/>
<feature type="transmembrane region" description="Helical" evidence="1">
    <location>
        <begin position="166"/>
        <end position="185"/>
    </location>
</feature>
<proteinExistence type="predicted"/>
<sequence>MDEQSQKPKLTPKDFFVQFGVVAALYVSAISLINLLFQTINYAFPDELAYYGDPYSSGIRWAIASLIIIFPLFLTLAWFIGKDFRVYPEKRELSIRKWLIYFTLFVAGIAVVVDLIALVNTFLSGEITARFILKVLAALVVAGGVFGYFIYDLRQKNPVGRKDKTFAWIAAALVLASIVGGFAIMGSPGTAREKRFDAERVSNLQNIQWQIVNYWQQKEKLPKKLAELEDSIDGWRAPKDPDADTAYDYVVGDGLSFKLCASFSRSTIGEREKLKGRGGSIGKGGISYSTPAYNGIGIGIADNWEHDGGRFCFDRAIDPERYPPINKVPKPL</sequence>
<comment type="caution">
    <text evidence="3">The sequence shown here is derived from an EMBL/GenBank/DDBJ whole genome shotgun (WGS) entry which is preliminary data.</text>
</comment>
<reference evidence="3 4" key="1">
    <citation type="journal article" date="2016" name="Nat. Commun.">
        <title>Thousands of microbial genomes shed light on interconnected biogeochemical processes in an aquifer system.</title>
        <authorList>
            <person name="Anantharaman K."/>
            <person name="Brown C.T."/>
            <person name="Hug L.A."/>
            <person name="Sharon I."/>
            <person name="Castelle C.J."/>
            <person name="Probst A.J."/>
            <person name="Thomas B.C."/>
            <person name="Singh A."/>
            <person name="Wilkins M.J."/>
            <person name="Karaoz U."/>
            <person name="Brodie E.L."/>
            <person name="Williams K.H."/>
            <person name="Hubbard S.S."/>
            <person name="Banfield J.F."/>
        </authorList>
    </citation>
    <scope>NUCLEOTIDE SEQUENCE [LARGE SCALE GENOMIC DNA]</scope>
</reference>
<evidence type="ECO:0000256" key="1">
    <source>
        <dbReference type="SAM" id="Phobius"/>
    </source>
</evidence>
<feature type="transmembrane region" description="Helical" evidence="1">
    <location>
        <begin position="15"/>
        <end position="37"/>
    </location>
</feature>
<evidence type="ECO:0000313" key="3">
    <source>
        <dbReference type="EMBL" id="OHA21896.1"/>
    </source>
</evidence>
<dbReference type="InterPro" id="IPR043728">
    <property type="entry name" value="DUF5671"/>
</dbReference>